<keyword evidence="4 13" id="KW-0812">Transmembrane</keyword>
<gene>
    <name evidence="15" type="ORF">Cni_G01707</name>
</gene>
<evidence type="ECO:0000256" key="8">
    <source>
        <dbReference type="ARBA" id="ARBA00022840"/>
    </source>
</evidence>
<dbReference type="EMBL" id="CP136890">
    <property type="protein sequence ID" value="WOK93015.1"/>
    <property type="molecule type" value="Genomic_DNA"/>
</dbReference>
<keyword evidence="6 12" id="KW-0547">Nucleotide-binding</keyword>
<evidence type="ECO:0000256" key="10">
    <source>
        <dbReference type="ARBA" id="ARBA00023136"/>
    </source>
</evidence>
<evidence type="ECO:0000256" key="13">
    <source>
        <dbReference type="SAM" id="Phobius"/>
    </source>
</evidence>
<dbReference type="FunFam" id="1.10.510.10:FF:000161">
    <property type="entry name" value="Wall-associated receptor kinase-like 20"/>
    <property type="match status" value="1"/>
</dbReference>
<dbReference type="Proteomes" id="UP001327560">
    <property type="component" value="Chromosome 1"/>
</dbReference>
<dbReference type="InterPro" id="IPR025287">
    <property type="entry name" value="WAK_GUB"/>
</dbReference>
<dbReference type="InterPro" id="IPR017441">
    <property type="entry name" value="Protein_kinase_ATP_BS"/>
</dbReference>
<evidence type="ECO:0000256" key="3">
    <source>
        <dbReference type="ARBA" id="ARBA00022679"/>
    </source>
</evidence>
<dbReference type="Pfam" id="PF13947">
    <property type="entry name" value="GUB_WAK_bind"/>
    <property type="match status" value="1"/>
</dbReference>
<dbReference type="Gene3D" id="3.30.200.20">
    <property type="entry name" value="Phosphorylase Kinase, domain 1"/>
    <property type="match status" value="1"/>
</dbReference>
<evidence type="ECO:0000256" key="1">
    <source>
        <dbReference type="ARBA" id="ARBA00004167"/>
    </source>
</evidence>
<dbReference type="InterPro" id="IPR011009">
    <property type="entry name" value="Kinase-like_dom_sf"/>
</dbReference>
<keyword evidence="7 15" id="KW-0418">Kinase</keyword>
<feature type="domain" description="Protein kinase" evidence="14">
    <location>
        <begin position="363"/>
        <end position="640"/>
    </location>
</feature>
<dbReference type="AlphaFoldDB" id="A0AAQ3PYN5"/>
<dbReference type="GO" id="GO:0004674">
    <property type="term" value="F:protein serine/threonine kinase activity"/>
    <property type="evidence" value="ECO:0007669"/>
    <property type="project" value="UniProtKB-KW"/>
</dbReference>
<dbReference type="SMART" id="SM00220">
    <property type="entry name" value="S_TKc"/>
    <property type="match status" value="1"/>
</dbReference>
<evidence type="ECO:0000256" key="11">
    <source>
        <dbReference type="ARBA" id="ARBA00023180"/>
    </source>
</evidence>
<evidence type="ECO:0000256" key="9">
    <source>
        <dbReference type="ARBA" id="ARBA00022989"/>
    </source>
</evidence>
<evidence type="ECO:0000256" key="5">
    <source>
        <dbReference type="ARBA" id="ARBA00022729"/>
    </source>
</evidence>
<dbReference type="GO" id="GO:0005524">
    <property type="term" value="F:ATP binding"/>
    <property type="evidence" value="ECO:0007669"/>
    <property type="project" value="UniProtKB-UniRule"/>
</dbReference>
<keyword evidence="3" id="KW-0808">Transferase</keyword>
<dbReference type="GO" id="GO:0030247">
    <property type="term" value="F:polysaccharide binding"/>
    <property type="evidence" value="ECO:0007669"/>
    <property type="project" value="InterPro"/>
</dbReference>
<evidence type="ECO:0000259" key="14">
    <source>
        <dbReference type="PROSITE" id="PS50011"/>
    </source>
</evidence>
<dbReference type="Pfam" id="PF00069">
    <property type="entry name" value="Pkinase"/>
    <property type="match status" value="1"/>
</dbReference>
<dbReference type="PROSITE" id="PS00107">
    <property type="entry name" value="PROTEIN_KINASE_ATP"/>
    <property type="match status" value="1"/>
</dbReference>
<feature type="binding site" evidence="12">
    <location>
        <position position="391"/>
    </location>
    <ligand>
        <name>ATP</name>
        <dbReference type="ChEBI" id="CHEBI:30616"/>
    </ligand>
</feature>
<name>A0AAQ3PYN5_9LILI</name>
<dbReference type="CDD" id="cd14066">
    <property type="entry name" value="STKc_IRAK"/>
    <property type="match status" value="1"/>
</dbReference>
<comment type="subcellular location">
    <subcellularLocation>
        <location evidence="1">Membrane</location>
        <topology evidence="1">Single-pass membrane protein</topology>
    </subcellularLocation>
</comment>
<dbReference type="InterPro" id="IPR000719">
    <property type="entry name" value="Prot_kinase_dom"/>
</dbReference>
<reference evidence="15 16" key="1">
    <citation type="submission" date="2023-10" db="EMBL/GenBank/DDBJ databases">
        <title>Chromosome-scale genome assembly provides insights into flower coloration mechanisms of Canna indica.</title>
        <authorList>
            <person name="Li C."/>
        </authorList>
    </citation>
    <scope>NUCLEOTIDE SEQUENCE [LARGE SCALE GENOMIC DNA]</scope>
    <source>
        <tissue evidence="15">Flower</tissue>
    </source>
</reference>
<dbReference type="PROSITE" id="PS00108">
    <property type="entry name" value="PROTEIN_KINASE_ST"/>
    <property type="match status" value="1"/>
</dbReference>
<dbReference type="SUPFAM" id="SSF56112">
    <property type="entry name" value="Protein kinase-like (PK-like)"/>
    <property type="match status" value="1"/>
</dbReference>
<proteinExistence type="predicted"/>
<dbReference type="PROSITE" id="PS50011">
    <property type="entry name" value="PROTEIN_KINASE_DOM"/>
    <property type="match status" value="1"/>
</dbReference>
<keyword evidence="15" id="KW-0675">Receptor</keyword>
<dbReference type="PANTHER" id="PTHR46008:SF2">
    <property type="entry name" value="LEAF RUST 10 DISEASE-RESISTANCE LOCUS RECEPTOR-LIKE PROTEIN KINASE-LIKE 1.4"/>
    <property type="match status" value="1"/>
</dbReference>
<dbReference type="Gene3D" id="1.10.510.10">
    <property type="entry name" value="Transferase(Phosphotransferase) domain 1"/>
    <property type="match status" value="1"/>
</dbReference>
<protein>
    <submittedName>
        <fullName evidence="15">LEAF RUST 10 DISEASE-RESISTANCE LOCUS RECEPTOR-LIKE PROTEIN KINASE-like</fullName>
    </submittedName>
</protein>
<evidence type="ECO:0000313" key="15">
    <source>
        <dbReference type="EMBL" id="WOK93015.1"/>
    </source>
</evidence>
<evidence type="ECO:0000256" key="4">
    <source>
        <dbReference type="ARBA" id="ARBA00022692"/>
    </source>
</evidence>
<accession>A0AAQ3PYN5</accession>
<organism evidence="15 16">
    <name type="scientific">Canna indica</name>
    <name type="common">Indian-shot</name>
    <dbReference type="NCBI Taxonomy" id="4628"/>
    <lineage>
        <taxon>Eukaryota</taxon>
        <taxon>Viridiplantae</taxon>
        <taxon>Streptophyta</taxon>
        <taxon>Embryophyta</taxon>
        <taxon>Tracheophyta</taxon>
        <taxon>Spermatophyta</taxon>
        <taxon>Magnoliopsida</taxon>
        <taxon>Liliopsida</taxon>
        <taxon>Zingiberales</taxon>
        <taxon>Cannaceae</taxon>
        <taxon>Canna</taxon>
    </lineage>
</organism>
<feature type="transmembrane region" description="Helical" evidence="13">
    <location>
        <begin position="296"/>
        <end position="316"/>
    </location>
</feature>
<dbReference type="GO" id="GO:0005886">
    <property type="term" value="C:plasma membrane"/>
    <property type="evidence" value="ECO:0007669"/>
    <property type="project" value="UniProtKB-ARBA"/>
</dbReference>
<keyword evidence="8 12" id="KW-0067">ATP-binding</keyword>
<keyword evidence="16" id="KW-1185">Reference proteome</keyword>
<evidence type="ECO:0000256" key="6">
    <source>
        <dbReference type="ARBA" id="ARBA00022741"/>
    </source>
</evidence>
<dbReference type="InterPro" id="IPR032872">
    <property type="entry name" value="WAK_assoc_C"/>
</dbReference>
<keyword evidence="5" id="KW-0732">Signal</keyword>
<dbReference type="PANTHER" id="PTHR46008">
    <property type="entry name" value="LEAF RUST 10 DISEASE-RESISTANCE LOCUS RECEPTOR-LIKE PROTEIN KINASE-LIKE 1.4"/>
    <property type="match status" value="1"/>
</dbReference>
<dbReference type="InterPro" id="IPR008271">
    <property type="entry name" value="Ser/Thr_kinase_AS"/>
</dbReference>
<keyword evidence="9 13" id="KW-1133">Transmembrane helix</keyword>
<keyword evidence="2" id="KW-0723">Serine/threonine-protein kinase</keyword>
<evidence type="ECO:0000256" key="7">
    <source>
        <dbReference type="ARBA" id="ARBA00022777"/>
    </source>
</evidence>
<evidence type="ECO:0000256" key="2">
    <source>
        <dbReference type="ARBA" id="ARBA00022527"/>
    </source>
</evidence>
<evidence type="ECO:0000256" key="12">
    <source>
        <dbReference type="PROSITE-ProRule" id="PRU10141"/>
    </source>
</evidence>
<keyword evidence="11" id="KW-0325">Glycoprotein</keyword>
<evidence type="ECO:0000313" key="16">
    <source>
        <dbReference type="Proteomes" id="UP001327560"/>
    </source>
</evidence>
<dbReference type="Pfam" id="PF14380">
    <property type="entry name" value="WAK_assoc"/>
    <property type="match status" value="1"/>
</dbReference>
<sequence>MGERSDFAPTHRFEDCGLEMWGLIVPLSSSRMSSKTSLGLKEYLVLLFVVLSLVEDSSASASMMDDCAPQSCGNVKIGYPFWIFGKQPSYCGFPPYNITCSSSSKDNKTQIPLLTVAGFSIHVKNIYYNNHSIKLALARYDTDDPCALPIINATVDIFPFIRSSSSKQISFLYNCSKELPFYRNTSCVVDSKPVYFSGEYNGSTQLNFSGGTCTLVVAPVMGYFDLSTDVNYTVLLRAGSLLNWTAPDCKECHDSGGLCGYNSSTVSFMCICHDRTHLRKCDAGDSNSLKDKLRKAGLAALAGLVTLACASIFLFYRYKKRRRTASSKYLNRNLSHPNGTEIAAYLQTNLFSYDELMEATDGFDISRELGDGGYGTVYKGKLRDGRTVAVKRLFDKNCRRIEQFTNEVEILSRLRHQNLVNLYGCTSYRSRELLLVYEYIPNGTVADHLHGNRASEKILTWPIRLKIAIETADALAYLHAVDPPIVHRDVKTNNILLDSGFHVKIADFGLSRLFPVDATHVSTAPQGTPGYVDPEYHQCFQLTDKSDVYSFGVVLVELISSKPAIDTNRQRSDINLANMAITKIQNHELDDLVDSDLWHHSDESTKIMITMVAELAFRCLQSDGDMRPPIKEVLDGLRAIESSRYKADKKEKNDGQIQDDAVLMQNIAAYSPDSVAGKWLSQSTTPSTSQ</sequence>
<keyword evidence="10 13" id="KW-0472">Membrane</keyword>